<dbReference type="AlphaFoldDB" id="A0AAN7V000"/>
<gene>
    <name evidence="1" type="ORF">RRF57_009838</name>
</gene>
<sequence length="109" mass="12283">MQRTDALGARPVLVGVALHLQPRAPEAVLALEDGLVIDGYLYGLGRHVVEARTRHVRELQALAEFLAAPDVIWVERAGRVRVEVCGYQRRFDEPVQYQWTPDYPGTSFL</sequence>
<keyword evidence="2" id="KW-1185">Reference proteome</keyword>
<organism evidence="1 2">
    <name type="scientific">Xylaria bambusicola</name>
    <dbReference type="NCBI Taxonomy" id="326684"/>
    <lineage>
        <taxon>Eukaryota</taxon>
        <taxon>Fungi</taxon>
        <taxon>Dikarya</taxon>
        <taxon>Ascomycota</taxon>
        <taxon>Pezizomycotina</taxon>
        <taxon>Sordariomycetes</taxon>
        <taxon>Xylariomycetidae</taxon>
        <taxon>Xylariales</taxon>
        <taxon>Xylariaceae</taxon>
        <taxon>Xylaria</taxon>
    </lineage>
</organism>
<accession>A0AAN7V000</accession>
<dbReference type="EMBL" id="JAWHQM010000038">
    <property type="protein sequence ID" value="KAK5634124.1"/>
    <property type="molecule type" value="Genomic_DNA"/>
</dbReference>
<evidence type="ECO:0000313" key="1">
    <source>
        <dbReference type="EMBL" id="KAK5634124.1"/>
    </source>
</evidence>
<evidence type="ECO:0000313" key="2">
    <source>
        <dbReference type="Proteomes" id="UP001305414"/>
    </source>
</evidence>
<comment type="caution">
    <text evidence="1">The sequence shown here is derived from an EMBL/GenBank/DDBJ whole genome shotgun (WGS) entry which is preliminary data.</text>
</comment>
<name>A0AAN7V000_9PEZI</name>
<protein>
    <submittedName>
        <fullName evidence="1">Uncharacterized protein</fullName>
    </submittedName>
</protein>
<dbReference type="Proteomes" id="UP001305414">
    <property type="component" value="Unassembled WGS sequence"/>
</dbReference>
<proteinExistence type="predicted"/>
<reference evidence="1 2" key="1">
    <citation type="submission" date="2023-10" db="EMBL/GenBank/DDBJ databases">
        <title>Draft genome sequence of Xylaria bambusicola isolate GMP-LS, the root and basal stem rot pathogen of sugarcane in Indonesia.</title>
        <authorList>
            <person name="Selvaraj P."/>
            <person name="Muralishankar V."/>
            <person name="Muruganantham S."/>
            <person name="Sp S."/>
            <person name="Haryani S."/>
            <person name="Lau K.J.X."/>
            <person name="Naqvi N.I."/>
        </authorList>
    </citation>
    <scope>NUCLEOTIDE SEQUENCE [LARGE SCALE GENOMIC DNA]</scope>
    <source>
        <strain evidence="1">GMP-LS</strain>
    </source>
</reference>